<keyword evidence="3" id="KW-1185">Reference proteome</keyword>
<sequence length="238" mass="27078">DFEVPNIDSDDPRMDITGIFHKIRLPDFVADSSNPHEKLEAVKQHLLEEHKTGGDNGNNNHYNNNSPWNTNGKKLDKINYENRNQNNNLNSYSKEETGSNYEVNKLINVQKDKPYKSYSRGETGTSSHVKNNVNVPAYTKDSSHIREDKGNSYGGNRIAHEDPAGDTNNYNNKAKHEKEKALEEDGTKEDESESFSEEDTYDDDTEEMTDEEDGSYGNDMGSSIVPKLIHETRNIKFE</sequence>
<evidence type="ECO:0000256" key="1">
    <source>
        <dbReference type="SAM" id="MobiDB-lite"/>
    </source>
</evidence>
<dbReference type="AlphaFoldDB" id="A0AAV2RPQ1"/>
<proteinExistence type="predicted"/>
<reference evidence="2 3" key="1">
    <citation type="submission" date="2024-05" db="EMBL/GenBank/DDBJ databases">
        <authorList>
            <person name="Wallberg A."/>
        </authorList>
    </citation>
    <scope>NUCLEOTIDE SEQUENCE [LARGE SCALE GENOMIC DNA]</scope>
</reference>
<feature type="compositionally biased region" description="Acidic residues" evidence="1">
    <location>
        <begin position="186"/>
        <end position="214"/>
    </location>
</feature>
<evidence type="ECO:0000313" key="3">
    <source>
        <dbReference type="Proteomes" id="UP001497623"/>
    </source>
</evidence>
<gene>
    <name evidence="2" type="ORF">MNOR_LOCUS27113</name>
</gene>
<feature type="compositionally biased region" description="Low complexity" evidence="1">
    <location>
        <begin position="57"/>
        <end position="71"/>
    </location>
</feature>
<protein>
    <submittedName>
        <fullName evidence="2">Uncharacterized protein</fullName>
    </submittedName>
</protein>
<comment type="caution">
    <text evidence="2">The sequence shown here is derived from an EMBL/GenBank/DDBJ whole genome shotgun (WGS) entry which is preliminary data.</text>
</comment>
<feature type="region of interest" description="Disordered" evidence="1">
    <location>
        <begin position="112"/>
        <end position="238"/>
    </location>
</feature>
<feature type="compositionally biased region" description="Polar residues" evidence="1">
    <location>
        <begin position="120"/>
        <end position="134"/>
    </location>
</feature>
<evidence type="ECO:0000313" key="2">
    <source>
        <dbReference type="EMBL" id="CAL4133078.1"/>
    </source>
</evidence>
<dbReference type="EMBL" id="CAXKWB010028039">
    <property type="protein sequence ID" value="CAL4133078.1"/>
    <property type="molecule type" value="Genomic_DNA"/>
</dbReference>
<feature type="compositionally biased region" description="Basic and acidic residues" evidence="1">
    <location>
        <begin position="174"/>
        <end position="185"/>
    </location>
</feature>
<accession>A0AAV2RPQ1</accession>
<feature type="compositionally biased region" description="Basic and acidic residues" evidence="1">
    <location>
        <begin position="228"/>
        <end position="238"/>
    </location>
</feature>
<feature type="non-terminal residue" evidence="2">
    <location>
        <position position="1"/>
    </location>
</feature>
<name>A0AAV2RPQ1_MEGNR</name>
<feature type="compositionally biased region" description="Basic and acidic residues" evidence="1">
    <location>
        <begin position="141"/>
        <end position="150"/>
    </location>
</feature>
<dbReference type="Proteomes" id="UP001497623">
    <property type="component" value="Unassembled WGS sequence"/>
</dbReference>
<feature type="region of interest" description="Disordered" evidence="1">
    <location>
        <begin position="48"/>
        <end position="75"/>
    </location>
</feature>
<organism evidence="2 3">
    <name type="scientific">Meganyctiphanes norvegica</name>
    <name type="common">Northern krill</name>
    <name type="synonym">Thysanopoda norvegica</name>
    <dbReference type="NCBI Taxonomy" id="48144"/>
    <lineage>
        <taxon>Eukaryota</taxon>
        <taxon>Metazoa</taxon>
        <taxon>Ecdysozoa</taxon>
        <taxon>Arthropoda</taxon>
        <taxon>Crustacea</taxon>
        <taxon>Multicrustacea</taxon>
        <taxon>Malacostraca</taxon>
        <taxon>Eumalacostraca</taxon>
        <taxon>Eucarida</taxon>
        <taxon>Euphausiacea</taxon>
        <taxon>Euphausiidae</taxon>
        <taxon>Meganyctiphanes</taxon>
    </lineage>
</organism>